<keyword evidence="2" id="KW-1185">Reference proteome</keyword>
<reference evidence="1 2" key="1">
    <citation type="submission" date="2019-06" db="EMBL/GenBank/DDBJ databases">
        <title>Ochrobactrum cricket sp.nov., isolated from the insect Teleogryllus occipitalis living in deserted cropland.</title>
        <authorList>
            <person name="Hu M."/>
        </authorList>
    </citation>
    <scope>NUCLEOTIDE SEQUENCE [LARGE SCALE GENOMIC DNA]</scope>
    <source>
        <strain evidence="1 2">LCB8</strain>
    </source>
</reference>
<gene>
    <name evidence="1" type="ORF">FIC94_05990</name>
</gene>
<sequence length="78" mass="8671">MTASRYGTSPNAFAVEVSPEMATAIHQGVWEAIAGQWSLPRLKETLAARRVPGFADLTLRDREILTRTELEFLGRKPS</sequence>
<dbReference type="EMBL" id="VEWL01000002">
    <property type="protein sequence ID" value="TNV17724.1"/>
    <property type="molecule type" value="Genomic_DNA"/>
</dbReference>
<evidence type="ECO:0000313" key="2">
    <source>
        <dbReference type="Proteomes" id="UP000312784"/>
    </source>
</evidence>
<evidence type="ECO:0000313" key="1">
    <source>
        <dbReference type="EMBL" id="TNV17724.1"/>
    </source>
</evidence>
<comment type="caution">
    <text evidence="1">The sequence shown here is derived from an EMBL/GenBank/DDBJ whole genome shotgun (WGS) entry which is preliminary data.</text>
</comment>
<proteinExistence type="predicted"/>
<organism evidence="1 2">
    <name type="scientific">Ochrobactrum teleogrylli</name>
    <dbReference type="NCBI Taxonomy" id="2479765"/>
    <lineage>
        <taxon>Bacteria</taxon>
        <taxon>Pseudomonadati</taxon>
        <taxon>Pseudomonadota</taxon>
        <taxon>Alphaproteobacteria</taxon>
        <taxon>Hyphomicrobiales</taxon>
        <taxon>Brucellaceae</taxon>
        <taxon>Brucella/Ochrobactrum group</taxon>
        <taxon>Ochrobactrum</taxon>
    </lineage>
</organism>
<dbReference type="RefSeq" id="WP_140024254.1">
    <property type="nucleotide sequence ID" value="NZ_JBHUFG010000007.1"/>
</dbReference>
<name>A0ABY2Y7M2_9HYPH</name>
<dbReference type="Proteomes" id="UP000312784">
    <property type="component" value="Unassembled WGS sequence"/>
</dbReference>
<protein>
    <submittedName>
        <fullName evidence="1">Uncharacterized protein</fullName>
    </submittedName>
</protein>
<accession>A0ABY2Y7M2</accession>